<organism evidence="2 3">
    <name type="scientific">Staphylococcus agnetis</name>
    <dbReference type="NCBI Taxonomy" id="985762"/>
    <lineage>
        <taxon>Bacteria</taxon>
        <taxon>Bacillati</taxon>
        <taxon>Bacillota</taxon>
        <taxon>Bacilli</taxon>
        <taxon>Bacillales</taxon>
        <taxon>Staphylococcaceae</taxon>
        <taxon>Staphylococcus</taxon>
    </lineage>
</organism>
<keyword evidence="1" id="KW-1133">Transmembrane helix</keyword>
<proteinExistence type="predicted"/>
<accession>A0ABD7TSN9</accession>
<keyword evidence="1" id="KW-0812">Transmembrane</keyword>
<evidence type="ECO:0000313" key="3">
    <source>
        <dbReference type="Proteomes" id="UP001065705"/>
    </source>
</evidence>
<name>A0ABD7TSN9_9STAP</name>
<dbReference type="RefSeq" id="WP_262625363.1">
    <property type="nucleotide sequence ID" value="NZ_CP094808.1"/>
</dbReference>
<protein>
    <submittedName>
        <fullName evidence="2">Uncharacterized protein</fullName>
    </submittedName>
</protein>
<evidence type="ECO:0000256" key="1">
    <source>
        <dbReference type="SAM" id="Phobius"/>
    </source>
</evidence>
<gene>
    <name evidence="2" type="ORF">MUA95_11615</name>
</gene>
<feature type="transmembrane region" description="Helical" evidence="1">
    <location>
        <begin position="43"/>
        <end position="64"/>
    </location>
</feature>
<sequence length="65" mass="7865">MNQNDVETPHHEDDRLRAKEREQQWAEYQEFQNQQHRGNNKKIIWIATSCLIIFIILCVLLVVLF</sequence>
<dbReference type="EMBL" id="CP094809">
    <property type="protein sequence ID" value="UXU57166.1"/>
    <property type="molecule type" value="Genomic_DNA"/>
</dbReference>
<dbReference type="Proteomes" id="UP001065705">
    <property type="component" value="Chromosome"/>
</dbReference>
<dbReference type="AlphaFoldDB" id="A0ABD7TSN9"/>
<keyword evidence="1" id="KW-0472">Membrane</keyword>
<reference evidence="2" key="1">
    <citation type="submission" date="2022-03" db="EMBL/GenBank/DDBJ databases">
        <title>Comparative Genomics of East African Camel-Associated Staphylococcaceae spp.: Diversity and Inheritance of Traits Involved in Host-Pathogen Interactions.</title>
        <authorList>
            <person name="Akarsu H."/>
            <person name="Liljander A."/>
            <person name="Younan M."/>
            <person name="Brodard I."/>
            <person name="Glucks I."/>
            <person name="Labroussaa F."/>
            <person name="Overesch G."/>
            <person name="Kuhnert P."/>
            <person name="Perreten V."/>
            <person name="Drexler J.F."/>
            <person name="Corman V.M."/>
            <person name="Falquet L."/>
            <person name="Jores J."/>
        </authorList>
    </citation>
    <scope>NUCLEOTIDE SEQUENCE</scope>
    <source>
        <strain evidence="2">IVB6197</strain>
    </source>
</reference>
<evidence type="ECO:0000313" key="2">
    <source>
        <dbReference type="EMBL" id="UXU57166.1"/>
    </source>
</evidence>